<reference evidence="1 2" key="1">
    <citation type="submission" date="2021-06" db="EMBL/GenBank/DDBJ databases">
        <title>Caerostris extrusa draft genome.</title>
        <authorList>
            <person name="Kono N."/>
            <person name="Arakawa K."/>
        </authorList>
    </citation>
    <scope>NUCLEOTIDE SEQUENCE [LARGE SCALE GENOMIC DNA]</scope>
</reference>
<organism evidence="1 2">
    <name type="scientific">Caerostris extrusa</name>
    <name type="common">Bark spider</name>
    <name type="synonym">Caerostris bankana</name>
    <dbReference type="NCBI Taxonomy" id="172846"/>
    <lineage>
        <taxon>Eukaryota</taxon>
        <taxon>Metazoa</taxon>
        <taxon>Ecdysozoa</taxon>
        <taxon>Arthropoda</taxon>
        <taxon>Chelicerata</taxon>
        <taxon>Arachnida</taxon>
        <taxon>Araneae</taxon>
        <taxon>Araneomorphae</taxon>
        <taxon>Entelegynae</taxon>
        <taxon>Araneoidea</taxon>
        <taxon>Araneidae</taxon>
        <taxon>Caerostris</taxon>
    </lineage>
</organism>
<proteinExistence type="predicted"/>
<sequence length="91" mass="10640">MVLHQRQVWVKDTRTNLKLGEEFQVFSSDIYSTKKTNKYLVERRKLCSSTVTRELSDDEQLQRLKTKIQITTRNKTAFLWSLATGSVEPCS</sequence>
<comment type="caution">
    <text evidence="1">The sequence shown here is derived from an EMBL/GenBank/DDBJ whole genome shotgun (WGS) entry which is preliminary data.</text>
</comment>
<gene>
    <name evidence="1" type="ORF">CEXT_587441</name>
</gene>
<dbReference type="Proteomes" id="UP001054945">
    <property type="component" value="Unassembled WGS sequence"/>
</dbReference>
<evidence type="ECO:0000313" key="1">
    <source>
        <dbReference type="EMBL" id="GIZ02273.1"/>
    </source>
</evidence>
<keyword evidence="2" id="KW-1185">Reference proteome</keyword>
<evidence type="ECO:0000313" key="2">
    <source>
        <dbReference type="Proteomes" id="UP001054945"/>
    </source>
</evidence>
<dbReference type="AlphaFoldDB" id="A0AAV4Y5F5"/>
<name>A0AAV4Y5F5_CAEEX</name>
<dbReference type="EMBL" id="BPLR01001425">
    <property type="protein sequence ID" value="GIZ02273.1"/>
    <property type="molecule type" value="Genomic_DNA"/>
</dbReference>
<protein>
    <submittedName>
        <fullName evidence="1">Uncharacterized protein</fullName>
    </submittedName>
</protein>
<accession>A0AAV4Y5F5</accession>